<dbReference type="Pfam" id="PF14361">
    <property type="entry name" value="RsbRD_N"/>
    <property type="match status" value="1"/>
</dbReference>
<dbReference type="InterPro" id="IPR041522">
    <property type="entry name" value="CdaR_GGDEF"/>
</dbReference>
<dbReference type="Pfam" id="PF13556">
    <property type="entry name" value="HTH_30"/>
    <property type="match status" value="1"/>
</dbReference>
<organism evidence="5 6">
    <name type="scientific">Streptomyces fildesensis</name>
    <dbReference type="NCBI Taxonomy" id="375757"/>
    <lineage>
        <taxon>Bacteria</taxon>
        <taxon>Bacillati</taxon>
        <taxon>Actinomycetota</taxon>
        <taxon>Actinomycetes</taxon>
        <taxon>Kitasatosporales</taxon>
        <taxon>Streptomycetaceae</taxon>
        <taxon>Streptomyces</taxon>
    </lineage>
</organism>
<dbReference type="Gene3D" id="1.10.10.2840">
    <property type="entry name" value="PucR C-terminal helix-turn-helix domain"/>
    <property type="match status" value="1"/>
</dbReference>
<dbReference type="RefSeq" id="WP_399652492.1">
    <property type="nucleotide sequence ID" value="NZ_JBITYG010000007.1"/>
</dbReference>
<gene>
    <name evidence="5" type="ORF">ACIGXA_23220</name>
</gene>
<accession>A0ABW8CDK0</accession>
<dbReference type="InterPro" id="IPR051448">
    <property type="entry name" value="CdaR-like_regulators"/>
</dbReference>
<proteinExistence type="inferred from homology"/>
<dbReference type="EMBL" id="JBITYG010000007">
    <property type="protein sequence ID" value="MFI9103436.1"/>
    <property type="molecule type" value="Genomic_DNA"/>
</dbReference>
<evidence type="ECO:0000259" key="3">
    <source>
        <dbReference type="Pfam" id="PF14361"/>
    </source>
</evidence>
<dbReference type="Pfam" id="PF17853">
    <property type="entry name" value="GGDEF_2"/>
    <property type="match status" value="1"/>
</dbReference>
<evidence type="ECO:0000256" key="1">
    <source>
        <dbReference type="ARBA" id="ARBA00006754"/>
    </source>
</evidence>
<feature type="domain" description="CdaR GGDEF-like" evidence="4">
    <location>
        <begin position="156"/>
        <end position="264"/>
    </location>
</feature>
<dbReference type="InterPro" id="IPR042070">
    <property type="entry name" value="PucR_C-HTH_sf"/>
</dbReference>
<comment type="caution">
    <text evidence="5">The sequence shown here is derived from an EMBL/GenBank/DDBJ whole genome shotgun (WGS) entry which is preliminary data.</text>
</comment>
<sequence>MELTVGRGVRHLELVPGSEIRRSLHENVLGFLRILAGRPPADSNPLAVPMAWGHYRAQEGVSVESLLRVHRLATQLLWEKLFDEARALSPEVLQRLLDESGPVWDALDSYSQAFVEGHRVAEADAQRRSTERRETVIDALIEGRGVEPVVAAEAQVTLGLPARGRFIVIAMADGTAPSGEHDADGFGSGTPRALRHALPSHAVLAVWRRRTDRHIGLLELGSTSLGRLVEALSAGVGRRVGISCEVDSLSDIATAYHCAETALQTLPAATDGVAAFDDHLLEALVVTSPHVAQRLARHTFGSLLDCPHEERDLLLATLDAWFRGGCSAARAADELHCHRNTVLNRLRRIETLTGSMLDDDRHQLACRMALVAVRCP</sequence>
<dbReference type="Proteomes" id="UP001614394">
    <property type="component" value="Unassembled WGS sequence"/>
</dbReference>
<dbReference type="PANTHER" id="PTHR33744:SF1">
    <property type="entry name" value="DNA-BINDING TRANSCRIPTIONAL ACTIVATOR ADER"/>
    <property type="match status" value="1"/>
</dbReference>
<keyword evidence="6" id="KW-1185">Reference proteome</keyword>
<feature type="domain" description="PucR C-terminal helix-turn-helix" evidence="2">
    <location>
        <begin position="314"/>
        <end position="371"/>
    </location>
</feature>
<evidence type="ECO:0000313" key="6">
    <source>
        <dbReference type="Proteomes" id="UP001614394"/>
    </source>
</evidence>
<reference evidence="5 6" key="1">
    <citation type="submission" date="2024-10" db="EMBL/GenBank/DDBJ databases">
        <title>The Natural Products Discovery Center: Release of the First 8490 Sequenced Strains for Exploring Actinobacteria Biosynthetic Diversity.</title>
        <authorList>
            <person name="Kalkreuter E."/>
            <person name="Kautsar S.A."/>
            <person name="Yang D."/>
            <person name="Bader C.D."/>
            <person name="Teijaro C.N."/>
            <person name="Fluegel L."/>
            <person name="Davis C.M."/>
            <person name="Simpson J.R."/>
            <person name="Lauterbach L."/>
            <person name="Steele A.D."/>
            <person name="Gui C."/>
            <person name="Meng S."/>
            <person name="Li G."/>
            <person name="Viehrig K."/>
            <person name="Ye F."/>
            <person name="Su P."/>
            <person name="Kiefer A.F."/>
            <person name="Nichols A."/>
            <person name="Cepeda A.J."/>
            <person name="Yan W."/>
            <person name="Fan B."/>
            <person name="Jiang Y."/>
            <person name="Adhikari A."/>
            <person name="Zheng C.-J."/>
            <person name="Schuster L."/>
            <person name="Cowan T.M."/>
            <person name="Smanski M.J."/>
            <person name="Chevrette M.G."/>
            <person name="De Carvalho L.P.S."/>
            <person name="Shen B."/>
        </authorList>
    </citation>
    <scope>NUCLEOTIDE SEQUENCE [LARGE SCALE GENOMIC DNA]</scope>
    <source>
        <strain evidence="5 6">NPDC053399</strain>
    </source>
</reference>
<evidence type="ECO:0000313" key="5">
    <source>
        <dbReference type="EMBL" id="MFI9103436.1"/>
    </source>
</evidence>
<evidence type="ECO:0000259" key="4">
    <source>
        <dbReference type="Pfam" id="PF17853"/>
    </source>
</evidence>
<evidence type="ECO:0000259" key="2">
    <source>
        <dbReference type="Pfam" id="PF13556"/>
    </source>
</evidence>
<comment type="similarity">
    <text evidence="1">Belongs to the CdaR family.</text>
</comment>
<dbReference type="InterPro" id="IPR025751">
    <property type="entry name" value="RsbRD_N_dom"/>
</dbReference>
<dbReference type="InterPro" id="IPR025736">
    <property type="entry name" value="PucR_C-HTH_dom"/>
</dbReference>
<protein>
    <submittedName>
        <fullName evidence="5">PucR family transcriptional regulator</fullName>
    </submittedName>
</protein>
<feature type="domain" description="RsbT co-antagonist protein RsbRD N-terminal" evidence="3">
    <location>
        <begin position="10"/>
        <end position="133"/>
    </location>
</feature>
<dbReference type="PANTHER" id="PTHR33744">
    <property type="entry name" value="CARBOHYDRATE DIACID REGULATOR"/>
    <property type="match status" value="1"/>
</dbReference>
<name>A0ABW8CDK0_9ACTN</name>